<comment type="caution">
    <text evidence="2">The sequence shown here is derived from an EMBL/GenBank/DDBJ whole genome shotgun (WGS) entry which is preliminary data.</text>
</comment>
<dbReference type="RefSeq" id="WP_289957601.1">
    <property type="nucleotide sequence ID" value="NZ_JAUEMJ010000003.1"/>
</dbReference>
<accession>A0ABT7YQ06</accession>
<proteinExistence type="predicted"/>
<evidence type="ECO:0000313" key="3">
    <source>
        <dbReference type="Proteomes" id="UP001171902"/>
    </source>
</evidence>
<dbReference type="EMBL" id="JAUEMJ010000003">
    <property type="protein sequence ID" value="MDN3240683.1"/>
    <property type="molecule type" value="Genomic_DNA"/>
</dbReference>
<evidence type="ECO:0000313" key="2">
    <source>
        <dbReference type="EMBL" id="MDN3240683.1"/>
    </source>
</evidence>
<protein>
    <submittedName>
        <fullName evidence="2">DUF1906 domain-containing protein</fullName>
    </submittedName>
</protein>
<name>A0ABT7YQ06_9ACTN</name>
<dbReference type="Pfam" id="PF08924">
    <property type="entry name" value="Rv2525c_GlyHyd-like"/>
    <property type="match status" value="1"/>
</dbReference>
<dbReference type="Proteomes" id="UP001171902">
    <property type="component" value="Unassembled WGS sequence"/>
</dbReference>
<reference evidence="2" key="1">
    <citation type="submission" date="2023-06" db="EMBL/GenBank/DDBJ databases">
        <title>Gycomyces niveus sp.nov., a novel actinomycete isolated from soil in Shouguang.</title>
        <authorList>
            <person name="Yang X."/>
            <person name="Zhao J."/>
        </authorList>
    </citation>
    <scope>NUCLEOTIDE SEQUENCE</scope>
    <source>
        <strain evidence="2">NEAU C2</strain>
    </source>
</reference>
<keyword evidence="3" id="KW-1185">Reference proteome</keyword>
<dbReference type="SUPFAM" id="SSF51445">
    <property type="entry name" value="(Trans)glycosidases"/>
    <property type="match status" value="1"/>
</dbReference>
<sequence length="825" mass="91631">MDIKVQEAQIWVNETFADVPGYIRCETDGEVGQGTMRSLIMGLQHVLFTSAENPAQVSGVFGPTTLSLLAGWGEIGKSTTSELLCNIARHGLWCHGYTGGWVDGEIDDAAVEGIRAIREDMGMLIADYISPKIFKGILTTDPYKFNEERGNENVRAAQRFLNYYYSDIPAYSMSPTDGLLSRGYQQALMMGVQKEIGIASAQITGIFGPGTQAGLKTSKFKLSQNAVESQVAALYVAACLMNEGEFDGTRYSVQWRRNYSSEVVEFTAAFQKFSALQNTTGNTDFDTWAQLLVSSGNPDRTYRRIACDCISEITPSRAAALSSAGYRTVGRYLDEDLERIPEDQWRYKWIQDGELESIFAAGLNCFPISQYWGGELGEFTYANGVHEAGKAHDRAVEYGFEAGTCIYFAVDYDALDSEMSYIIDYFRGVRDALQSKGGRYIAGVYGSRNVCIRVSAAGLAKWSFVSGMSWGFSGNQGFPLPPNWSFNQIKEANFVVNSSDSFGLDSNISRIGADFGVDHVQNHTSREAFLDRLDTIYDAIYRGGWVADFDPDSTGNGGQAWNADQLAHFFLKHPQFTDALSGDPWATDVRNAYPNLDVAGWMEHALSYLGSGRYMSVTVFEDLDISTAKMFSVTSRLTVMRTTPITGWNEPMISPRRGALGDLARLYNQWRNNRSAYPSGADFCEAYMGRLGVPSFLTVENFMETAYGELMSHFSMPTMEKRVTHNDALRAAWEYSLTDAIDLCNGEVTSTEAWENNVLAALKELSQIDDDATNVHDLWRKELLLEVGSAPGQIDMLPHQLPSGELFEFVSGYVNRRIYMANGEF</sequence>
<dbReference type="InterPro" id="IPR017853">
    <property type="entry name" value="GH"/>
</dbReference>
<dbReference type="Gene3D" id="3.20.20.80">
    <property type="entry name" value="Glycosidases"/>
    <property type="match status" value="1"/>
</dbReference>
<feature type="domain" description="Rv2525c-like glycoside hydrolase-like" evidence="1">
    <location>
        <begin position="320"/>
        <end position="486"/>
    </location>
</feature>
<evidence type="ECO:0000259" key="1">
    <source>
        <dbReference type="Pfam" id="PF08924"/>
    </source>
</evidence>
<dbReference type="CDD" id="cd06418">
    <property type="entry name" value="GH25_BacA-like"/>
    <property type="match status" value="1"/>
</dbReference>
<organism evidence="2 3">
    <name type="scientific">Glycomyces tritici</name>
    <dbReference type="NCBI Taxonomy" id="2665176"/>
    <lineage>
        <taxon>Bacteria</taxon>
        <taxon>Bacillati</taxon>
        <taxon>Actinomycetota</taxon>
        <taxon>Actinomycetes</taxon>
        <taxon>Glycomycetales</taxon>
        <taxon>Glycomycetaceae</taxon>
        <taxon>Glycomyces</taxon>
    </lineage>
</organism>
<dbReference type="InterPro" id="IPR015020">
    <property type="entry name" value="Rv2525c-like_Glyco_Hydro-like"/>
</dbReference>
<gene>
    <name evidence="2" type="ORF">QWI33_13175</name>
</gene>